<evidence type="ECO:0000256" key="3">
    <source>
        <dbReference type="ARBA" id="ARBA00022448"/>
    </source>
</evidence>
<proteinExistence type="inferred from homology"/>
<evidence type="ECO:0000256" key="1">
    <source>
        <dbReference type="ARBA" id="ARBA00004141"/>
    </source>
</evidence>
<gene>
    <name evidence="10" type="ORF">PMEA_00021427</name>
</gene>
<feature type="transmembrane region" description="Helical" evidence="9">
    <location>
        <begin position="104"/>
        <end position="127"/>
    </location>
</feature>
<dbReference type="EMBL" id="CALNXJ010000004">
    <property type="protein sequence ID" value="CAH3037919.1"/>
    <property type="molecule type" value="Genomic_DNA"/>
</dbReference>
<evidence type="ECO:0000313" key="11">
    <source>
        <dbReference type="Proteomes" id="UP001159428"/>
    </source>
</evidence>
<reference evidence="10 11" key="1">
    <citation type="submission" date="2022-05" db="EMBL/GenBank/DDBJ databases">
        <authorList>
            <consortium name="Genoscope - CEA"/>
            <person name="William W."/>
        </authorList>
    </citation>
    <scope>NUCLEOTIDE SEQUENCE [LARGE SCALE GENOMIC DNA]</scope>
</reference>
<dbReference type="AlphaFoldDB" id="A0AAU9VXD4"/>
<name>A0AAU9VXD4_9CNID</name>
<dbReference type="PANTHER" id="PTHR32261:SF1">
    <property type="entry name" value="CALCIUM HOMEOSTASIS MODULATOR PROTEIN"/>
    <property type="match status" value="1"/>
</dbReference>
<keyword evidence="3" id="KW-0813">Transport</keyword>
<keyword evidence="7 9" id="KW-0472">Membrane</keyword>
<dbReference type="PANTHER" id="PTHR32261">
    <property type="entry name" value="CALCIUM HOMEOSTASIS MODULATOR PROTEIN"/>
    <property type="match status" value="1"/>
</dbReference>
<comment type="subcellular location">
    <subcellularLocation>
        <location evidence="1">Membrane</location>
        <topology evidence="1">Multi-pass membrane protein</topology>
    </subcellularLocation>
</comment>
<dbReference type="GO" id="GO:0005261">
    <property type="term" value="F:monoatomic cation channel activity"/>
    <property type="evidence" value="ECO:0007669"/>
    <property type="project" value="TreeGrafter"/>
</dbReference>
<organism evidence="10 11">
    <name type="scientific">Pocillopora meandrina</name>
    <dbReference type="NCBI Taxonomy" id="46732"/>
    <lineage>
        <taxon>Eukaryota</taxon>
        <taxon>Metazoa</taxon>
        <taxon>Cnidaria</taxon>
        <taxon>Anthozoa</taxon>
        <taxon>Hexacorallia</taxon>
        <taxon>Scleractinia</taxon>
        <taxon>Astrocoeniina</taxon>
        <taxon>Pocilloporidae</taxon>
        <taxon>Pocillopora</taxon>
    </lineage>
</organism>
<evidence type="ECO:0000256" key="6">
    <source>
        <dbReference type="ARBA" id="ARBA00023065"/>
    </source>
</evidence>
<evidence type="ECO:0000256" key="8">
    <source>
        <dbReference type="ARBA" id="ARBA00023303"/>
    </source>
</evidence>
<dbReference type="Proteomes" id="UP001159428">
    <property type="component" value="Unassembled WGS sequence"/>
</dbReference>
<protein>
    <submittedName>
        <fullName evidence="10">Uncharacterized protein</fullName>
    </submittedName>
</protein>
<dbReference type="InterPro" id="IPR029569">
    <property type="entry name" value="CALHM"/>
</dbReference>
<keyword evidence="6" id="KW-0406">Ion transport</keyword>
<keyword evidence="4 9" id="KW-0812">Transmembrane</keyword>
<keyword evidence="5 9" id="KW-1133">Transmembrane helix</keyword>
<keyword evidence="11" id="KW-1185">Reference proteome</keyword>
<feature type="transmembrane region" description="Helical" evidence="9">
    <location>
        <begin position="21"/>
        <end position="41"/>
    </location>
</feature>
<evidence type="ECO:0000256" key="7">
    <source>
        <dbReference type="ARBA" id="ARBA00023136"/>
    </source>
</evidence>
<accession>A0AAU9VXD4</accession>
<evidence type="ECO:0000256" key="5">
    <source>
        <dbReference type="ARBA" id="ARBA00022989"/>
    </source>
</evidence>
<dbReference type="GO" id="GO:1904669">
    <property type="term" value="P:ATP export"/>
    <property type="evidence" value="ECO:0007669"/>
    <property type="project" value="UniProtKB-ARBA"/>
</dbReference>
<sequence length="282" mass="32748">MEQFLQILERRNKYSKGPFQNSIILMIIYGFEEFIRTQFLRCPCTSYFMYSLVMMVGPALFLLGLGFMMSGGFWQSILKTSRMPDVKERCNNRMKSLTKLFQPFLAPMAYITIALLKGDFFVCLTVGSPNESCHSNPRESDISKARKSFHQRSLLKVHMQSQILGFGILIAATLFSLGLICIRRCCFEDDVLPNNDDYDELEKEVLGRLFRERLYIAAEEDMKKRINDAFQIKTHRDVRDTFHRAKEALTAANRSDNRNGRYNRLNIDDDDAELQLMDSTHL</sequence>
<evidence type="ECO:0000256" key="9">
    <source>
        <dbReference type="SAM" id="Phobius"/>
    </source>
</evidence>
<feature type="transmembrane region" description="Helical" evidence="9">
    <location>
        <begin position="163"/>
        <end position="182"/>
    </location>
</feature>
<evidence type="ECO:0000256" key="2">
    <source>
        <dbReference type="ARBA" id="ARBA00008497"/>
    </source>
</evidence>
<evidence type="ECO:0000313" key="10">
    <source>
        <dbReference type="EMBL" id="CAH3037919.1"/>
    </source>
</evidence>
<dbReference type="GO" id="GO:0005886">
    <property type="term" value="C:plasma membrane"/>
    <property type="evidence" value="ECO:0007669"/>
    <property type="project" value="TreeGrafter"/>
</dbReference>
<comment type="similarity">
    <text evidence="2">Belongs to the CALHM family.</text>
</comment>
<feature type="transmembrane region" description="Helical" evidence="9">
    <location>
        <begin position="47"/>
        <end position="74"/>
    </location>
</feature>
<dbReference type="Pfam" id="PF14798">
    <property type="entry name" value="Ca_hom_mod"/>
    <property type="match status" value="1"/>
</dbReference>
<evidence type="ECO:0000256" key="4">
    <source>
        <dbReference type="ARBA" id="ARBA00022692"/>
    </source>
</evidence>
<keyword evidence="8" id="KW-0407">Ion channel</keyword>
<comment type="caution">
    <text evidence="10">The sequence shown here is derived from an EMBL/GenBank/DDBJ whole genome shotgun (WGS) entry which is preliminary data.</text>
</comment>